<evidence type="ECO:0000313" key="2">
    <source>
        <dbReference type="Proteomes" id="UP000030745"/>
    </source>
</evidence>
<keyword evidence="2" id="KW-1185">Reference proteome</keyword>
<evidence type="ECO:0000313" key="1">
    <source>
        <dbReference type="EMBL" id="KDO17837.1"/>
    </source>
</evidence>
<dbReference type="VEuPathDB" id="FungiDB:SPRG_16621"/>
<sequence length="84" mass="9026">MSSPKCGEMLPDASAKLTLLLKRAEVANAKGFSVDLSIECDICETTNTMTAATCADSYCGRKLPNDAEKLRILVRRFDLAISAA</sequence>
<organism evidence="1 2">
    <name type="scientific">Saprolegnia parasitica (strain CBS 223.65)</name>
    <dbReference type="NCBI Taxonomy" id="695850"/>
    <lineage>
        <taxon>Eukaryota</taxon>
        <taxon>Sar</taxon>
        <taxon>Stramenopiles</taxon>
        <taxon>Oomycota</taxon>
        <taxon>Saprolegniomycetes</taxon>
        <taxon>Saprolegniales</taxon>
        <taxon>Saprolegniaceae</taxon>
        <taxon>Saprolegnia</taxon>
    </lineage>
</organism>
<dbReference type="EMBL" id="KK583554">
    <property type="protein sequence ID" value="KDO17837.1"/>
    <property type="molecule type" value="Genomic_DNA"/>
</dbReference>
<reference evidence="1 2" key="1">
    <citation type="journal article" date="2013" name="PLoS Genet.">
        <title>Distinctive expansion of potential virulence genes in the genome of the oomycete fish pathogen Saprolegnia parasitica.</title>
        <authorList>
            <person name="Jiang R.H."/>
            <person name="de Bruijn I."/>
            <person name="Haas B.J."/>
            <person name="Belmonte R."/>
            <person name="Lobach L."/>
            <person name="Christie J."/>
            <person name="van den Ackerveken G."/>
            <person name="Bottin A."/>
            <person name="Bulone V."/>
            <person name="Diaz-Moreno S.M."/>
            <person name="Dumas B."/>
            <person name="Fan L."/>
            <person name="Gaulin E."/>
            <person name="Govers F."/>
            <person name="Grenville-Briggs L.J."/>
            <person name="Horner N.R."/>
            <person name="Levin J.Z."/>
            <person name="Mammella M."/>
            <person name="Meijer H.J."/>
            <person name="Morris P."/>
            <person name="Nusbaum C."/>
            <person name="Oome S."/>
            <person name="Phillips A.J."/>
            <person name="van Rooyen D."/>
            <person name="Rzeszutek E."/>
            <person name="Saraiva M."/>
            <person name="Secombes C.J."/>
            <person name="Seidl M.F."/>
            <person name="Snel B."/>
            <person name="Stassen J.H."/>
            <person name="Sykes S."/>
            <person name="Tripathy S."/>
            <person name="van den Berg H."/>
            <person name="Vega-Arreguin J.C."/>
            <person name="Wawra S."/>
            <person name="Young S.K."/>
            <person name="Zeng Q."/>
            <person name="Dieguez-Uribeondo J."/>
            <person name="Russ C."/>
            <person name="Tyler B.M."/>
            <person name="van West P."/>
        </authorList>
    </citation>
    <scope>NUCLEOTIDE SEQUENCE [LARGE SCALE GENOMIC DNA]</scope>
    <source>
        <strain evidence="1 2">CBS 223.65</strain>
    </source>
</reference>
<proteinExistence type="predicted"/>
<dbReference type="Proteomes" id="UP000030745">
    <property type="component" value="Unassembled WGS sequence"/>
</dbReference>
<protein>
    <submittedName>
        <fullName evidence="1">Uncharacterized protein</fullName>
    </submittedName>
</protein>
<dbReference type="GeneID" id="24138233"/>
<accession>A0A067BT66</accession>
<dbReference type="OrthoDB" id="10459093at2759"/>
<gene>
    <name evidence="1" type="ORF">SPRG_16621</name>
</gene>
<dbReference type="KEGG" id="spar:SPRG_16621"/>
<name>A0A067BT66_SAPPC</name>
<dbReference type="AlphaFoldDB" id="A0A067BT66"/>
<dbReference type="RefSeq" id="XP_012211452.1">
    <property type="nucleotide sequence ID" value="XM_012356062.1"/>
</dbReference>